<dbReference type="Proteomes" id="UP000316476">
    <property type="component" value="Unassembled WGS sequence"/>
</dbReference>
<organism evidence="1 2">
    <name type="scientific">Crateriforma conspicua</name>
    <dbReference type="NCBI Taxonomy" id="2527996"/>
    <lineage>
        <taxon>Bacteria</taxon>
        <taxon>Pseudomonadati</taxon>
        <taxon>Planctomycetota</taxon>
        <taxon>Planctomycetia</taxon>
        <taxon>Planctomycetales</taxon>
        <taxon>Planctomycetaceae</taxon>
        <taxon>Crateriforma</taxon>
    </lineage>
</organism>
<protein>
    <submittedName>
        <fullName evidence="1">Uncharacterized protein</fullName>
    </submittedName>
</protein>
<sequence length="168" mass="19256">MSGRVFGQKRRFRLGIGRLMLTTMMAAGLCSLATGHDPIAWQSKRFRMISLLDRLETLAQPLRQAWPLMDGELHQTGPFMAYPIGRPRTLVLLTPVKFESPAVTINTIERDRHGGLRLRLAGPDEGDWIEWHPHKRHPTSFTGGLGDSHLLQRFLPMTRGWYLVRYEN</sequence>
<evidence type="ECO:0000313" key="1">
    <source>
        <dbReference type="EMBL" id="TWU62703.1"/>
    </source>
</evidence>
<reference evidence="1 2" key="1">
    <citation type="submission" date="2019-02" db="EMBL/GenBank/DDBJ databases">
        <title>Deep-cultivation of Planctomycetes and their phenomic and genomic characterization uncovers novel biology.</title>
        <authorList>
            <person name="Wiegand S."/>
            <person name="Jogler M."/>
            <person name="Boedeker C."/>
            <person name="Pinto D."/>
            <person name="Vollmers J."/>
            <person name="Rivas-Marin E."/>
            <person name="Kohn T."/>
            <person name="Peeters S.H."/>
            <person name="Heuer A."/>
            <person name="Rast P."/>
            <person name="Oberbeckmann S."/>
            <person name="Bunk B."/>
            <person name="Jeske O."/>
            <person name="Meyerdierks A."/>
            <person name="Storesund J.E."/>
            <person name="Kallscheuer N."/>
            <person name="Luecker S."/>
            <person name="Lage O.M."/>
            <person name="Pohl T."/>
            <person name="Merkel B.J."/>
            <person name="Hornburger P."/>
            <person name="Mueller R.-W."/>
            <person name="Bruemmer F."/>
            <person name="Labrenz M."/>
            <person name="Spormann A.M."/>
            <person name="Op Den Camp H."/>
            <person name="Overmann J."/>
            <person name="Amann R."/>
            <person name="Jetten M.S.M."/>
            <person name="Mascher T."/>
            <person name="Medema M.H."/>
            <person name="Devos D.P."/>
            <person name="Kaster A.-K."/>
            <person name="Ovreas L."/>
            <person name="Rohde M."/>
            <person name="Galperin M.Y."/>
            <person name="Jogler C."/>
        </authorList>
    </citation>
    <scope>NUCLEOTIDE SEQUENCE [LARGE SCALE GENOMIC DNA]</scope>
    <source>
        <strain evidence="1 2">V7</strain>
    </source>
</reference>
<evidence type="ECO:0000313" key="2">
    <source>
        <dbReference type="Proteomes" id="UP000316476"/>
    </source>
</evidence>
<proteinExistence type="predicted"/>
<name>A0A5C6FQF5_9PLAN</name>
<gene>
    <name evidence="1" type="ORF">V7x_44390</name>
</gene>
<comment type="caution">
    <text evidence="1">The sequence shown here is derived from an EMBL/GenBank/DDBJ whole genome shotgun (WGS) entry which is preliminary data.</text>
</comment>
<dbReference type="EMBL" id="SJPZ01000002">
    <property type="protein sequence ID" value="TWU62703.1"/>
    <property type="molecule type" value="Genomic_DNA"/>
</dbReference>
<dbReference type="AlphaFoldDB" id="A0A5C6FQF5"/>
<accession>A0A5C6FQF5</accession>